<proteinExistence type="predicted"/>
<feature type="compositionally biased region" description="Basic and acidic residues" evidence="1">
    <location>
        <begin position="70"/>
        <end position="90"/>
    </location>
</feature>
<feature type="region of interest" description="Disordered" evidence="1">
    <location>
        <begin position="70"/>
        <end position="98"/>
    </location>
</feature>
<comment type="caution">
    <text evidence="2">The sequence shown here is derived from an EMBL/GenBank/DDBJ whole genome shotgun (WGS) entry which is preliminary data.</text>
</comment>
<sequence>MDKIEQLLAEVRHIKFFLESAETGLDSEGLPSSRVGAASIGIESAFEGFPVLMKMLDECKKEIQGEKRKAPTLADVERISMERGERDRARSAAGKTVN</sequence>
<reference evidence="2 3" key="1">
    <citation type="submission" date="2019-04" db="EMBL/GenBank/DDBJ databases">
        <title>genome sequence of strain W3.</title>
        <authorList>
            <person name="Gao J."/>
            <person name="Sun J."/>
        </authorList>
    </citation>
    <scope>NUCLEOTIDE SEQUENCE [LARGE SCALE GENOMIC DNA]</scope>
    <source>
        <strain evidence="2 3">W3</strain>
    </source>
</reference>
<gene>
    <name evidence="2" type="ORF">FAA86_06040</name>
</gene>
<organism evidence="2 3">
    <name type="scientific">Rhizobium rosettiformans W3</name>
    <dbReference type="NCBI Taxonomy" id="538378"/>
    <lineage>
        <taxon>Bacteria</taxon>
        <taxon>Pseudomonadati</taxon>
        <taxon>Pseudomonadota</taxon>
        <taxon>Alphaproteobacteria</taxon>
        <taxon>Hyphomicrobiales</taxon>
        <taxon>Rhizobiaceae</taxon>
        <taxon>Rhizobium/Agrobacterium group</taxon>
        <taxon>Rhizobium</taxon>
    </lineage>
</organism>
<dbReference type="Proteomes" id="UP000307378">
    <property type="component" value="Unassembled WGS sequence"/>
</dbReference>
<dbReference type="EMBL" id="STGU01000002">
    <property type="protein sequence ID" value="THV38346.1"/>
    <property type="molecule type" value="Genomic_DNA"/>
</dbReference>
<protein>
    <submittedName>
        <fullName evidence="2">Uncharacterized protein</fullName>
    </submittedName>
</protein>
<dbReference type="RefSeq" id="WP_136538934.1">
    <property type="nucleotide sequence ID" value="NZ_STGU01000002.1"/>
</dbReference>
<dbReference type="AlphaFoldDB" id="A0A4V4HRL7"/>
<name>A0A4V4HRL7_9HYPH</name>
<evidence type="ECO:0000313" key="2">
    <source>
        <dbReference type="EMBL" id="THV38346.1"/>
    </source>
</evidence>
<evidence type="ECO:0000313" key="3">
    <source>
        <dbReference type="Proteomes" id="UP000307378"/>
    </source>
</evidence>
<accession>A0A4V4HRL7</accession>
<evidence type="ECO:0000256" key="1">
    <source>
        <dbReference type="SAM" id="MobiDB-lite"/>
    </source>
</evidence>